<dbReference type="PATRIC" id="fig|1127483.3.peg.3777"/>
<comment type="caution">
    <text evidence="2">The sequence shown here is derived from an EMBL/GenBank/DDBJ whole genome shotgun (WGS) entry which is preliminary data.</text>
</comment>
<dbReference type="Gene3D" id="2.160.20.10">
    <property type="entry name" value="Single-stranded right-handed beta-helix, Pectin lyase-like"/>
    <property type="match status" value="1"/>
</dbReference>
<dbReference type="InterPro" id="IPR011050">
    <property type="entry name" value="Pectin_lyase_fold/virulence"/>
</dbReference>
<evidence type="ECO:0000259" key="1">
    <source>
        <dbReference type="SMART" id="SM00912"/>
    </source>
</evidence>
<dbReference type="NCBIfam" id="TIGR01731">
    <property type="entry name" value="fil_hemag_20aa"/>
    <property type="match status" value="20"/>
</dbReference>
<feature type="domain" description="Filamentous haemagglutinin FhaB/tRNA nuclease CdiA-like TPS" evidence="1">
    <location>
        <begin position="96"/>
        <end position="217"/>
    </location>
</feature>
<dbReference type="EMBL" id="AHJE01000045">
    <property type="protein sequence ID" value="EHP41589.1"/>
    <property type="molecule type" value="Genomic_DNA"/>
</dbReference>
<organism evidence="2 3">
    <name type="scientific">Cupriavidus basilensis OR16</name>
    <dbReference type="NCBI Taxonomy" id="1127483"/>
    <lineage>
        <taxon>Bacteria</taxon>
        <taxon>Pseudomonadati</taxon>
        <taxon>Pseudomonadota</taxon>
        <taxon>Betaproteobacteria</taxon>
        <taxon>Burkholderiales</taxon>
        <taxon>Burkholderiaceae</taxon>
        <taxon>Cupriavidus</taxon>
    </lineage>
</organism>
<proteinExistence type="predicted"/>
<dbReference type="InterPro" id="IPR024973">
    <property type="entry name" value="ESPR"/>
</dbReference>
<dbReference type="NCBIfam" id="TIGR01901">
    <property type="entry name" value="adhes_NPXG"/>
    <property type="match status" value="1"/>
</dbReference>
<protein>
    <submittedName>
        <fullName evidence="2">Adhesin/hemolysin, Adhesin HecA 20-residue repeat x2 domain</fullName>
    </submittedName>
</protein>
<gene>
    <name evidence="2" type="ORF">OR16_18836</name>
</gene>
<dbReference type="Pfam" id="PF13018">
    <property type="entry name" value="ESPR"/>
    <property type="match status" value="1"/>
</dbReference>
<evidence type="ECO:0000313" key="3">
    <source>
        <dbReference type="Proteomes" id="UP000005808"/>
    </source>
</evidence>
<sequence length="1957" mass="194444">MNKGSFRLVYSRHRAMLVAVEESATSLGKGQQGGARAIRRSRGAGQGTTRVASTAAALPAMPLALFALLGLAAPATAQIVADPNAGANRPGVIQTSNGLAQVNITRPSGAGVSTNAYTQFDVARGGAILNNSPTIVSTQQAGFVNGNPNLLPGQNARIIVNQVTSALPSQLRGYLEVAGGRAEVVVANPNGIMVDGGGFINTSRATLTTGVPVYGGTGSLDAFRVTGGQISVQGAGLNAGNVDQVDLIARSVTANAAIYANNLNVIAGANQVDRATLAATPIAGTGPAPGIGIDVSQLGGMYANKILLVGTEAGVGVSHRGVLAAQAGELTLSAQGRLTLAGKTSATGNLAIAARDGVENSGTTYGAQAVTLDTAGALGNSGTLAAQQALRVNAGSVVSSGTFGAGVNGDGSVGQQADLSVVAAGTLSASGKHLAGGNASLQGTALQLAGSQSAALGNLSLTASAGDINLSGASSNAGGALSANASGALVNDRGQLASQGTTTITAASISNQGGQMLAQGAATLRSAGAVNNQQGELQASGALAVNAGLLDNTAGRIEGDLVSIRTAGDLANRSGAINQLGKADTRISAGGVLDNTSGTLATNGKNLTVDAQSLSNDSGRVAHAGDGTLALTSGGALGNAAGTIQTNGTLDARAAGAVTNTRGRIEAAGTHGALSLAAASVDNTAGRIVNAGDGLTRVQAQQALVNTNAGWIGGNGKVALVADKLANHGQITAKGDANLDAQSLDNDQGSVTAGEALTTTVAGAASNRQGTLSGGVVDLSAARLDNAAGRIEGDQVGIRTTGDLSNRGGAINQFGKADTVINAGGAVDNTAGTLATNGKNLTVDAQSLANDGGRIAHAGDGALTLTSRGALGNTAGAIQGNGTLAVQAVSLDNTRGNLSAQGTAQVSTGADLVNRQGTLYGQSGLSLTSQGQLDNTGGTAQTSGDLSVAADGTLSNAGGMLTANGAHGKATVSASGIDNRGGRLANAGDGATTVTAAGALDNTGGTLGGNGDVTLAATDLVNATGAQIASAGALTLGVTRSVDNRGGRIYGAKGLALNQASTTLANDGGNVLGGTDVQLTLAAMTNQGGAVRANQDVGVSSRGGTVSGSGEMTAGRNLSLNVAGDYLNDAANKLRADGDLQLRASGAVTNTGTLAAGGSLAVHGANVSNAAGASINSQATTVQADGTITNAGRIEGNAVNTISGTLANTGAVIGNTVQVQAADVINTGPAAVIAAAQDLKLYASSSVSNLDGALIYSAGNLQIARDGTRDPDTGMLANQVGVLNNRSATIEADGDIDIAARTVNNTRTSIVTEPGTPQTSTQTLSLWVAGLGDGETNGHTSATFPGWKWRFTAAGISGDMVNALRDPVTLEVPKSTVVNLNTAAKTLSFTEPPFETYVGNDNPMCGDNGCTGGGGPGGRPFATNPTQYYQDIQDTGSTYRITFWPDWDPAKHLRPDQVRVRYDLGPDVHDYNEVSRTTVTTVATDRLVSATPAAKVQAQGTIRINSDDGGILNQSSIMAAGGSLIRRAAGGGVQDVGTVLQQTVSTTDTSTFYWHQKSGGNSDEQTVPYPATPQAPTTVGALPALATANQAVQTTAQDITVGSVNRVGQTVTGSGVAGGSASGTQLGSVAGNAGAAPTLGAGAVAAATGTTSRPQTLGTAAGGIPNLTLPVNGLFTLRPAPATPYLIETDSRFTQYKTFLSSDYMLGALGLDPQQVQKRLGDGFYEEKLVRDQVTALTGRTFLAGYTDQLKEYQALMNSGVTYAKSFGLSPGVGLSDDQMRQLTTDMVWLVAQDVALPDGTHQSVLVPKVYLAQSNAVDLNSTGALVTGNSVALNASGNVNNSGRIVGDVATQVLGNNIVNRGAIGDTTGTTVVQALQDVRNLGGRIGGLDVLVQAGRDVVNETQTITEVRTIGPNGYSAGATGVAAVPFRQPVMPWCWPGATLPSAAPCSKPARAH</sequence>
<dbReference type="SUPFAM" id="SSF51126">
    <property type="entry name" value="Pectin lyase-like"/>
    <property type="match status" value="1"/>
</dbReference>
<reference evidence="2 3" key="1">
    <citation type="journal article" date="2012" name="J. Bacteriol.">
        <title>De Novo Genome Project of Cupriavidus basilensis OR16.</title>
        <authorList>
            <person name="Cserhati M."/>
            <person name="Kriszt B."/>
            <person name="Szoboszlay S."/>
            <person name="Toth A."/>
            <person name="Szabo I."/>
            <person name="Tancsics A."/>
            <person name="Nagy I."/>
            <person name="Horvath B."/>
            <person name="Nagy I."/>
            <person name="Kukolya J."/>
        </authorList>
    </citation>
    <scope>NUCLEOTIDE SEQUENCE [LARGE SCALE GENOMIC DNA]</scope>
    <source>
        <strain evidence="2 3">OR16</strain>
    </source>
</reference>
<dbReference type="InterPro" id="IPR010069">
    <property type="entry name" value="CdiA_FHA1_rpt"/>
</dbReference>
<dbReference type="InterPro" id="IPR012334">
    <property type="entry name" value="Pectin_lyas_fold"/>
</dbReference>
<dbReference type="RefSeq" id="WP_006159256.1">
    <property type="nucleotide sequence ID" value="NZ_AHJE01000045.1"/>
</dbReference>
<dbReference type="SMART" id="SM00912">
    <property type="entry name" value="Haemagg_act"/>
    <property type="match status" value="1"/>
</dbReference>
<accession>H1S764</accession>
<dbReference type="InterPro" id="IPR008638">
    <property type="entry name" value="FhaB/CdiA-like_TPS"/>
</dbReference>
<dbReference type="Proteomes" id="UP000005808">
    <property type="component" value="Unassembled WGS sequence"/>
</dbReference>
<name>H1S764_9BURK</name>
<dbReference type="Pfam" id="PF05860">
    <property type="entry name" value="TPS"/>
    <property type="match status" value="1"/>
</dbReference>
<evidence type="ECO:0000313" key="2">
    <source>
        <dbReference type="EMBL" id="EHP41589.1"/>
    </source>
</evidence>